<feature type="non-terminal residue" evidence="2">
    <location>
        <position position="1"/>
    </location>
</feature>
<dbReference type="Pfam" id="PF01368">
    <property type="entry name" value="DHH"/>
    <property type="match status" value="1"/>
</dbReference>
<evidence type="ECO:0000313" key="2">
    <source>
        <dbReference type="EMBL" id="KAA0189634.1"/>
    </source>
</evidence>
<dbReference type="OrthoDB" id="19923at2759"/>
<feature type="domain" description="DDH" evidence="1">
    <location>
        <begin position="8"/>
        <end position="170"/>
    </location>
</feature>
<reference evidence="2" key="1">
    <citation type="submission" date="2019-05" db="EMBL/GenBank/DDBJ databases">
        <title>Annotation for the trematode Fasciolopsis buski.</title>
        <authorList>
            <person name="Choi Y.-J."/>
        </authorList>
    </citation>
    <scope>NUCLEOTIDE SEQUENCE</scope>
    <source>
        <strain evidence="2">HT</strain>
        <tissue evidence="2">Whole worm</tissue>
    </source>
</reference>
<evidence type="ECO:0000313" key="3">
    <source>
        <dbReference type="Proteomes" id="UP000728185"/>
    </source>
</evidence>
<dbReference type="EMBL" id="LUCM01007615">
    <property type="protein sequence ID" value="KAA0189634.1"/>
    <property type="molecule type" value="Genomic_DNA"/>
</dbReference>
<name>A0A8E0RPD9_9TREM</name>
<dbReference type="AlphaFoldDB" id="A0A8E0RPD9"/>
<accession>A0A8E0RPD9</accession>
<dbReference type="Proteomes" id="UP000728185">
    <property type="component" value="Unassembled WGS sequence"/>
</dbReference>
<evidence type="ECO:0000259" key="1">
    <source>
        <dbReference type="Pfam" id="PF01368"/>
    </source>
</evidence>
<sequence length="238" mass="26685">KSKSGGDRIVVSGNEACDLDSTVCALAYAFFKQLELGETALVIPLCYVNRTDMRLRSEVVYWLGRCHICLDSLIYADDLLAYESADIKTQLILVDHNKPTGHLADTQWPVVEIIDHHQLESADNQQLTDCRLKRVEFVGSCASLVTELLLQSELVDRIPSVVWELLYGAILIDTVGLSVKGQKAGRLTNLDLLMATRIEERIGYDLLIDNNFRESLYFAIEEAKFEVKGKHYTGSSSK</sequence>
<dbReference type="SUPFAM" id="SSF64182">
    <property type="entry name" value="DHH phosphoesterases"/>
    <property type="match status" value="1"/>
</dbReference>
<dbReference type="InterPro" id="IPR001667">
    <property type="entry name" value="DDH_dom"/>
</dbReference>
<comment type="caution">
    <text evidence="2">The sequence shown here is derived from an EMBL/GenBank/DDBJ whole genome shotgun (WGS) entry which is preliminary data.</text>
</comment>
<gene>
    <name evidence="2" type="ORF">FBUS_10314</name>
</gene>
<dbReference type="Gene3D" id="3.90.1640.10">
    <property type="entry name" value="inorganic pyrophosphatase (n-terminal core)"/>
    <property type="match status" value="1"/>
</dbReference>
<dbReference type="PANTHER" id="PTHR12112">
    <property type="entry name" value="BNIP - RELATED"/>
    <property type="match status" value="1"/>
</dbReference>
<proteinExistence type="predicted"/>
<dbReference type="InterPro" id="IPR038763">
    <property type="entry name" value="DHH_sf"/>
</dbReference>
<protein>
    <submittedName>
        <fullName evidence="2">Protein prune</fullName>
    </submittedName>
</protein>
<organism evidence="2 3">
    <name type="scientific">Fasciolopsis buskii</name>
    <dbReference type="NCBI Taxonomy" id="27845"/>
    <lineage>
        <taxon>Eukaryota</taxon>
        <taxon>Metazoa</taxon>
        <taxon>Spiralia</taxon>
        <taxon>Lophotrochozoa</taxon>
        <taxon>Platyhelminthes</taxon>
        <taxon>Trematoda</taxon>
        <taxon>Digenea</taxon>
        <taxon>Plagiorchiida</taxon>
        <taxon>Echinostomata</taxon>
        <taxon>Echinostomatoidea</taxon>
        <taxon>Fasciolidae</taxon>
        <taxon>Fasciolopsis</taxon>
    </lineage>
</organism>
<keyword evidence="3" id="KW-1185">Reference proteome</keyword>
<dbReference type="GO" id="GO:0005737">
    <property type="term" value="C:cytoplasm"/>
    <property type="evidence" value="ECO:0007669"/>
    <property type="project" value="TreeGrafter"/>
</dbReference>
<dbReference type="PANTHER" id="PTHR12112:SF39">
    <property type="entry name" value="EG:152A3.5 PROTEIN (FBGN0003116_PN PROTEIN)"/>
    <property type="match status" value="1"/>
</dbReference>
<dbReference type="GO" id="GO:0004309">
    <property type="term" value="F:exopolyphosphatase activity"/>
    <property type="evidence" value="ECO:0007669"/>
    <property type="project" value="TreeGrafter"/>
</dbReference>